<organism evidence="1 2">
    <name type="scientific">Zalaria obscura</name>
    <dbReference type="NCBI Taxonomy" id="2024903"/>
    <lineage>
        <taxon>Eukaryota</taxon>
        <taxon>Fungi</taxon>
        <taxon>Dikarya</taxon>
        <taxon>Ascomycota</taxon>
        <taxon>Pezizomycotina</taxon>
        <taxon>Dothideomycetes</taxon>
        <taxon>Dothideomycetidae</taxon>
        <taxon>Dothideales</taxon>
        <taxon>Zalariaceae</taxon>
        <taxon>Zalaria</taxon>
    </lineage>
</organism>
<keyword evidence="2" id="KW-1185">Reference proteome</keyword>
<evidence type="ECO:0000313" key="1">
    <source>
        <dbReference type="EMBL" id="KAK8204405.1"/>
    </source>
</evidence>
<proteinExistence type="predicted"/>
<sequence length="127" mass="14394">MGYETNPASYKELDPTAVRGWKGQLVSVRRKGGVELYLELLIPTKQQLQRLEADRAVCTRFAKWKAEALQRAQNHYDEEWTPQTVRIFHIGPPESEEMNKTASASANPRSTLTHSAHTSMMCKLAHA</sequence>
<dbReference type="Proteomes" id="UP001320706">
    <property type="component" value="Unassembled WGS sequence"/>
</dbReference>
<dbReference type="EMBL" id="JAMKPW020000027">
    <property type="protein sequence ID" value="KAK8204405.1"/>
    <property type="molecule type" value="Genomic_DNA"/>
</dbReference>
<protein>
    <submittedName>
        <fullName evidence="1">Uncharacterized protein</fullName>
    </submittedName>
</protein>
<reference evidence="1" key="1">
    <citation type="submission" date="2024-02" db="EMBL/GenBank/DDBJ databases">
        <title>Metagenome Assembled Genome of Zalaria obscura JY119.</title>
        <authorList>
            <person name="Vighnesh L."/>
            <person name="Jagadeeshwari U."/>
            <person name="Venkata Ramana C."/>
            <person name="Sasikala C."/>
        </authorList>
    </citation>
    <scope>NUCLEOTIDE SEQUENCE</scope>
    <source>
        <strain evidence="1">JY119</strain>
    </source>
</reference>
<comment type="caution">
    <text evidence="1">The sequence shown here is derived from an EMBL/GenBank/DDBJ whole genome shotgun (WGS) entry which is preliminary data.</text>
</comment>
<name>A0ACC3S9V4_9PEZI</name>
<gene>
    <name evidence="1" type="ORF">M8818_005134</name>
</gene>
<accession>A0ACC3S9V4</accession>
<evidence type="ECO:0000313" key="2">
    <source>
        <dbReference type="Proteomes" id="UP001320706"/>
    </source>
</evidence>